<feature type="region of interest" description="Disordered" evidence="1">
    <location>
        <begin position="1"/>
        <end position="28"/>
    </location>
</feature>
<evidence type="ECO:0000313" key="2">
    <source>
        <dbReference type="EMBL" id="KAF4622078.1"/>
    </source>
</evidence>
<feature type="compositionally biased region" description="Polar residues" evidence="1">
    <location>
        <begin position="1"/>
        <end position="12"/>
    </location>
</feature>
<keyword evidence="3" id="KW-1185">Reference proteome</keyword>
<comment type="caution">
    <text evidence="2">The sequence shown here is derived from an EMBL/GenBank/DDBJ whole genome shotgun (WGS) entry which is preliminary data.</text>
</comment>
<accession>A0A8H4VTM2</accession>
<protein>
    <submittedName>
        <fullName evidence="2">Uncharacterized protein</fullName>
    </submittedName>
</protein>
<evidence type="ECO:0000313" key="3">
    <source>
        <dbReference type="Proteomes" id="UP000521872"/>
    </source>
</evidence>
<reference evidence="2 3" key="1">
    <citation type="submission" date="2019-12" db="EMBL/GenBank/DDBJ databases">
        <authorList>
            <person name="Floudas D."/>
            <person name="Bentzer J."/>
            <person name="Ahren D."/>
            <person name="Johansson T."/>
            <person name="Persson P."/>
            <person name="Tunlid A."/>
        </authorList>
    </citation>
    <scope>NUCLEOTIDE SEQUENCE [LARGE SCALE GENOMIC DNA]</scope>
    <source>
        <strain evidence="2 3">CBS 102.39</strain>
    </source>
</reference>
<dbReference type="Proteomes" id="UP000521872">
    <property type="component" value="Unassembled WGS sequence"/>
</dbReference>
<organism evidence="2 3">
    <name type="scientific">Agrocybe pediades</name>
    <dbReference type="NCBI Taxonomy" id="84607"/>
    <lineage>
        <taxon>Eukaryota</taxon>
        <taxon>Fungi</taxon>
        <taxon>Dikarya</taxon>
        <taxon>Basidiomycota</taxon>
        <taxon>Agaricomycotina</taxon>
        <taxon>Agaricomycetes</taxon>
        <taxon>Agaricomycetidae</taxon>
        <taxon>Agaricales</taxon>
        <taxon>Agaricineae</taxon>
        <taxon>Strophariaceae</taxon>
        <taxon>Agrocybe</taxon>
    </lineage>
</organism>
<name>A0A8H4VTM2_9AGAR</name>
<dbReference type="EMBL" id="JAACJL010000002">
    <property type="protein sequence ID" value="KAF4622078.1"/>
    <property type="molecule type" value="Genomic_DNA"/>
</dbReference>
<proteinExistence type="predicted"/>
<dbReference type="AlphaFoldDB" id="A0A8H4VTM2"/>
<gene>
    <name evidence="2" type="ORF">D9613_008981</name>
</gene>
<evidence type="ECO:0000256" key="1">
    <source>
        <dbReference type="SAM" id="MobiDB-lite"/>
    </source>
</evidence>
<sequence>MSSDDSTNTIVSQLAGVKLNEPEAEPRTLPSRELLEVTEEEARAHPGMVKVRTRDIFFDMSGTSSFPRLDSDGWGSTDDGVGCWRVYDDEYIDEWISEGWYYNLGRAEWQGFDSEVVNTL</sequence>